<accession>A0A947D830</accession>
<sequence>MPITADYPHHADTAEPVTMTAPQIWAVANRVRRQVHADLAERAIDVGAIIDGASGFSINGIAFDAFWDLDHAVANEAGDEVMGTTEYDPADPTSIMVSINGPVLAGRDDLLRSTVAHELGHVVFEAPAWIAKATGQVSVSYCAEGSTMGRLAELPVSRRTNLTAHEIREARANEFMGGFLVPPQLAKVDLLRIAKRSRMKPSPRPSAILQGPAFDAEAIDGSAGEDLLFELAERYRVSEAFIRVRLSRYDLLRTEFSHGR</sequence>
<dbReference type="RefSeq" id="WP_261970347.1">
    <property type="nucleotide sequence ID" value="NZ_JAHHZF010000010.1"/>
</dbReference>
<evidence type="ECO:0000313" key="2">
    <source>
        <dbReference type="Proteomes" id="UP000766595"/>
    </source>
</evidence>
<gene>
    <name evidence="1" type="ORF">KL771_20300</name>
</gene>
<name>A0A947D830_9HYPH</name>
<dbReference type="Proteomes" id="UP000766595">
    <property type="component" value="Unassembled WGS sequence"/>
</dbReference>
<comment type="caution">
    <text evidence="1">The sequence shown here is derived from an EMBL/GenBank/DDBJ whole genome shotgun (WGS) entry which is preliminary data.</text>
</comment>
<dbReference type="AlphaFoldDB" id="A0A947D830"/>
<proteinExistence type="predicted"/>
<evidence type="ECO:0000313" key="1">
    <source>
        <dbReference type="EMBL" id="MBT9291819.1"/>
    </source>
</evidence>
<protein>
    <submittedName>
        <fullName evidence="1">ImmA/IrrE family metallo-endopeptidase</fullName>
    </submittedName>
</protein>
<reference evidence="1 2" key="1">
    <citation type="submission" date="2021-06" db="EMBL/GenBank/DDBJ databases">
        <authorList>
            <person name="Grouzdev D.S."/>
            <person name="Koziaeva V."/>
        </authorList>
    </citation>
    <scope>NUCLEOTIDE SEQUENCE [LARGE SCALE GENOMIC DNA]</scope>
    <source>
        <strain evidence="1 2">22</strain>
    </source>
</reference>
<dbReference type="EMBL" id="JAHHZF010000010">
    <property type="protein sequence ID" value="MBT9291819.1"/>
    <property type="molecule type" value="Genomic_DNA"/>
</dbReference>
<organism evidence="1 2">
    <name type="scientific">Prosthecodimorpha staleyi</name>
    <dbReference type="NCBI Taxonomy" id="2840188"/>
    <lineage>
        <taxon>Bacteria</taxon>
        <taxon>Pseudomonadati</taxon>
        <taxon>Pseudomonadota</taxon>
        <taxon>Alphaproteobacteria</taxon>
        <taxon>Hyphomicrobiales</taxon>
        <taxon>Ancalomicrobiaceae</taxon>
        <taxon>Prosthecodimorpha</taxon>
    </lineage>
</organism>
<keyword evidence="2" id="KW-1185">Reference proteome</keyword>